<sequence>MASNKNYLKYSSLGFQMAITVGLAAWGGQYFDKKFENEQPIFTIVLILIGIAIALYQVIREVNKLTKEDEEEDQKKT</sequence>
<feature type="transmembrane region" description="Helical" evidence="1">
    <location>
        <begin position="7"/>
        <end position="28"/>
    </location>
</feature>
<feature type="transmembrane region" description="Helical" evidence="1">
    <location>
        <begin position="40"/>
        <end position="59"/>
    </location>
</feature>
<comment type="caution">
    <text evidence="2">The sequence shown here is derived from an EMBL/GenBank/DDBJ whole genome shotgun (WGS) entry which is preliminary data.</text>
</comment>
<reference evidence="2 3" key="1">
    <citation type="submission" date="2018-06" db="EMBL/GenBank/DDBJ databases">
        <title>The draft genome sequence of Crocinitomix sp. SM1701.</title>
        <authorList>
            <person name="Zhang X."/>
        </authorList>
    </citation>
    <scope>NUCLEOTIDE SEQUENCE [LARGE SCALE GENOMIC DNA]</scope>
    <source>
        <strain evidence="2 3">SM1701</strain>
    </source>
</reference>
<keyword evidence="3" id="KW-1185">Reference proteome</keyword>
<dbReference type="AlphaFoldDB" id="A0A2W1NLY1"/>
<evidence type="ECO:0000313" key="2">
    <source>
        <dbReference type="EMBL" id="PZE16662.1"/>
    </source>
</evidence>
<accession>A0A2W1NLY1</accession>
<dbReference type="RefSeq" id="WP_111063686.1">
    <property type="nucleotide sequence ID" value="NZ_JBHUCU010000017.1"/>
</dbReference>
<dbReference type="OrthoDB" id="9798708at2"/>
<name>A0A2W1NLY1_9FLAO</name>
<proteinExistence type="predicted"/>
<dbReference type="Pfam" id="PF09527">
    <property type="entry name" value="ATPase_gene1"/>
    <property type="match status" value="1"/>
</dbReference>
<gene>
    <name evidence="2" type="ORF">DNU06_12470</name>
</gene>
<dbReference type="Proteomes" id="UP000249248">
    <property type="component" value="Unassembled WGS sequence"/>
</dbReference>
<dbReference type="InterPro" id="IPR032820">
    <property type="entry name" value="ATPase_put"/>
</dbReference>
<keyword evidence="1" id="KW-0472">Membrane</keyword>
<evidence type="ECO:0000256" key="1">
    <source>
        <dbReference type="SAM" id="Phobius"/>
    </source>
</evidence>
<dbReference type="EMBL" id="QKSB01000007">
    <property type="protein sequence ID" value="PZE16662.1"/>
    <property type="molecule type" value="Genomic_DNA"/>
</dbReference>
<protein>
    <recommendedName>
        <fullName evidence="4">ATPase F0F1</fullName>
    </recommendedName>
</protein>
<keyword evidence="1" id="KW-0812">Transmembrane</keyword>
<keyword evidence="1" id="KW-1133">Transmembrane helix</keyword>
<evidence type="ECO:0008006" key="4">
    <source>
        <dbReference type="Google" id="ProtNLM"/>
    </source>
</evidence>
<evidence type="ECO:0000313" key="3">
    <source>
        <dbReference type="Proteomes" id="UP000249248"/>
    </source>
</evidence>
<organism evidence="2 3">
    <name type="scientific">Putridiphycobacter roseus</name>
    <dbReference type="NCBI Taxonomy" id="2219161"/>
    <lineage>
        <taxon>Bacteria</taxon>
        <taxon>Pseudomonadati</taxon>
        <taxon>Bacteroidota</taxon>
        <taxon>Flavobacteriia</taxon>
        <taxon>Flavobacteriales</taxon>
        <taxon>Crocinitomicaceae</taxon>
        <taxon>Putridiphycobacter</taxon>
    </lineage>
</organism>